<protein>
    <submittedName>
        <fullName evidence="2">Uncharacterized protein</fullName>
    </submittedName>
</protein>
<evidence type="ECO:0000313" key="3">
    <source>
        <dbReference type="Proteomes" id="UP000217895"/>
    </source>
</evidence>
<keyword evidence="3" id="KW-1185">Reference proteome</keyword>
<feature type="compositionally biased region" description="Polar residues" evidence="1">
    <location>
        <begin position="225"/>
        <end position="248"/>
    </location>
</feature>
<evidence type="ECO:0000256" key="1">
    <source>
        <dbReference type="SAM" id="MobiDB-lite"/>
    </source>
</evidence>
<evidence type="ECO:0000313" key="2">
    <source>
        <dbReference type="EMBL" id="BAY59631.1"/>
    </source>
</evidence>
<organism evidence="2 3">
    <name type="scientific">Leptolyngbya boryana NIES-2135</name>
    <dbReference type="NCBI Taxonomy" id="1973484"/>
    <lineage>
        <taxon>Bacteria</taxon>
        <taxon>Bacillati</taxon>
        <taxon>Cyanobacteriota</taxon>
        <taxon>Cyanophyceae</taxon>
        <taxon>Leptolyngbyales</taxon>
        <taxon>Leptolyngbyaceae</taxon>
        <taxon>Leptolyngbya group</taxon>
        <taxon>Leptolyngbya</taxon>
    </lineage>
</organism>
<sequence>MHSTQSSSPIEGGYCLLSQATLTNVLGALIDRAISYRAARVFFACCSMRSIREAAARCQIRKHQKIQFRFDEIRQRVGTQSEKLIRADLKQLERSGLLSFTQDAIEVVTVPINFTQSFDLGRSMRRLIPVPRRILEYLAQCPSPSVLRGIIVYVLRGLTLRQGIVYACGSVKSSWVAQIAHISLRAAKSVRAHLIEIGWLTKDTGSTQRKLNATGAFFRINTQWRRSSSTTKQPRAVDNSTTSDSQSAPLIAKLGSKSAPPIQDLKTSTNSKDQKSSKSLPGVYQQTQKISPPILHNIQANDLYHFHRLELLYWQAIAAKWLIHSEASTLNWICAAVRAREVVKRSGGNAVKVFVTIVRRKLWNTITGTQEDYARKSLVRFRETCPQLFRHRSESDRRISV</sequence>
<dbReference type="Proteomes" id="UP000217895">
    <property type="component" value="Plasmid Plasmid2 dna"/>
</dbReference>
<keyword evidence="2" id="KW-0614">Plasmid</keyword>
<gene>
    <name evidence="2" type="ORF">NIES2135_65080</name>
</gene>
<proteinExistence type="predicted"/>
<name>A0A1Z4JS86_LEPBY</name>
<dbReference type="AlphaFoldDB" id="A0A1Z4JS86"/>
<reference evidence="2 3" key="1">
    <citation type="submission" date="2017-06" db="EMBL/GenBank/DDBJ databases">
        <title>Genome sequencing of cyanobaciteial culture collection at National Institute for Environmental Studies (NIES).</title>
        <authorList>
            <person name="Hirose Y."/>
            <person name="Shimura Y."/>
            <person name="Fujisawa T."/>
            <person name="Nakamura Y."/>
            <person name="Kawachi M."/>
        </authorList>
    </citation>
    <scope>NUCLEOTIDE SEQUENCE [LARGE SCALE GENOMIC DNA]</scope>
    <source>
        <strain evidence="2 3">NIES-2135</strain>
        <plasmid evidence="3">Plasmid Plasmid2 dna</plasmid>
    </source>
</reference>
<dbReference type="EMBL" id="AP018205">
    <property type="protein sequence ID" value="BAY59631.1"/>
    <property type="molecule type" value="Genomic_DNA"/>
</dbReference>
<feature type="region of interest" description="Disordered" evidence="1">
    <location>
        <begin position="225"/>
        <end position="283"/>
    </location>
</feature>
<geneLocation type="plasmid" evidence="2">
    <name>plasmid2</name>
</geneLocation>
<accession>A0A1Z4JS86</accession>